<dbReference type="GO" id="GO:0009443">
    <property type="term" value="P:pyridoxal 5'-phosphate salvage"/>
    <property type="evidence" value="ECO:0007669"/>
    <property type="project" value="InterPro"/>
</dbReference>
<organism evidence="8 9">
    <name type="scientific">Tilletiopsis washingtonensis</name>
    <dbReference type="NCBI Taxonomy" id="58919"/>
    <lineage>
        <taxon>Eukaryota</taxon>
        <taxon>Fungi</taxon>
        <taxon>Dikarya</taxon>
        <taxon>Basidiomycota</taxon>
        <taxon>Ustilaginomycotina</taxon>
        <taxon>Exobasidiomycetes</taxon>
        <taxon>Entylomatales</taxon>
        <taxon>Entylomatales incertae sedis</taxon>
        <taxon>Tilletiopsis</taxon>
    </lineage>
</organism>
<dbReference type="GO" id="GO:0005524">
    <property type="term" value="F:ATP binding"/>
    <property type="evidence" value="ECO:0007669"/>
    <property type="project" value="UniProtKB-KW"/>
</dbReference>
<keyword evidence="9" id="KW-1185">Reference proteome</keyword>
<dbReference type="RefSeq" id="XP_025597035.1">
    <property type="nucleotide sequence ID" value="XM_025742919.1"/>
</dbReference>
<evidence type="ECO:0000256" key="2">
    <source>
        <dbReference type="ARBA" id="ARBA00012104"/>
    </source>
</evidence>
<dbReference type="PANTHER" id="PTHR10534:SF2">
    <property type="entry name" value="PYRIDOXAL KINASE"/>
    <property type="match status" value="1"/>
</dbReference>
<feature type="domain" description="Pyridoxamine kinase/Phosphomethylpyrimidine kinase" evidence="7">
    <location>
        <begin position="106"/>
        <end position="196"/>
    </location>
</feature>
<dbReference type="EMBL" id="KZ819298">
    <property type="protein sequence ID" value="PWN96756.1"/>
    <property type="molecule type" value="Genomic_DNA"/>
</dbReference>
<dbReference type="CDD" id="cd01173">
    <property type="entry name" value="pyridoxal_pyridoxamine_kinase"/>
    <property type="match status" value="1"/>
</dbReference>
<gene>
    <name evidence="8" type="ORF">FA09DRAFT_331213</name>
</gene>
<dbReference type="STRING" id="58919.A0A316Z644"/>
<dbReference type="AlphaFoldDB" id="A0A316Z644"/>
<name>A0A316Z644_9BASI</name>
<dbReference type="InterPro" id="IPR029056">
    <property type="entry name" value="Ribokinase-like"/>
</dbReference>
<dbReference type="InterPro" id="IPR004625">
    <property type="entry name" value="PyrdxlKinase"/>
</dbReference>
<dbReference type="Pfam" id="PF08543">
    <property type="entry name" value="Phos_pyr_kin"/>
    <property type="match status" value="1"/>
</dbReference>
<evidence type="ECO:0000256" key="1">
    <source>
        <dbReference type="ARBA" id="ARBA00008805"/>
    </source>
</evidence>
<evidence type="ECO:0000313" key="8">
    <source>
        <dbReference type="EMBL" id="PWN96756.1"/>
    </source>
</evidence>
<evidence type="ECO:0000256" key="5">
    <source>
        <dbReference type="ARBA" id="ARBA00022777"/>
    </source>
</evidence>
<keyword evidence="6" id="KW-0067">ATP-binding</keyword>
<evidence type="ECO:0000313" key="9">
    <source>
        <dbReference type="Proteomes" id="UP000245946"/>
    </source>
</evidence>
<evidence type="ECO:0000256" key="3">
    <source>
        <dbReference type="ARBA" id="ARBA00022679"/>
    </source>
</evidence>
<accession>A0A316Z644</accession>
<proteinExistence type="inferred from homology"/>
<keyword evidence="5 8" id="KW-0418">Kinase</keyword>
<sequence length="367" mass="39966">MAASSSAAPALAPQRLLSIQSHVVSGYVGNRCSTFPLQLLGWDVDVCNTTQLSNHTGYRRMGGCRLDAEHLQSVLQGLQQNGLVRYARLLTGYTPSPTALHVISQFIASVRKAHARVPTYLLDPVLGDTDRGYYVDTACLPLYRELMPLADIITPNSWEAEQLAARSISDRSSLLSVLATLHVTYGVRHVVLTSLERVPDDIGVEKGDMVQVGSSFDVDAARGEGKQVLLQPWIIRFPHVEGHFVGVGDLFSALVLGRFKTDTQGEGITPLATAAELAIASVAGVLKHTVDAATNEAASAPQAATPADASQELTAEQQAEAHVLYARTHELRLIQARQELERPQVRWRAAWLMQEQKVSVEVPERPQ</sequence>
<dbReference type="SUPFAM" id="SSF53613">
    <property type="entry name" value="Ribokinase-like"/>
    <property type="match status" value="1"/>
</dbReference>
<dbReference type="GO" id="GO:0008478">
    <property type="term" value="F:pyridoxal kinase activity"/>
    <property type="evidence" value="ECO:0007669"/>
    <property type="project" value="UniProtKB-EC"/>
</dbReference>
<evidence type="ECO:0000256" key="6">
    <source>
        <dbReference type="ARBA" id="ARBA00022840"/>
    </source>
</evidence>
<dbReference type="GeneID" id="37270463"/>
<reference evidence="8 9" key="1">
    <citation type="journal article" date="2018" name="Mol. Biol. Evol.">
        <title>Broad Genomic Sampling Reveals a Smut Pathogenic Ancestry of the Fungal Clade Ustilaginomycotina.</title>
        <authorList>
            <person name="Kijpornyongpan T."/>
            <person name="Mondo S.J."/>
            <person name="Barry K."/>
            <person name="Sandor L."/>
            <person name="Lee J."/>
            <person name="Lipzen A."/>
            <person name="Pangilinan J."/>
            <person name="LaButti K."/>
            <person name="Hainaut M."/>
            <person name="Henrissat B."/>
            <person name="Grigoriev I.V."/>
            <person name="Spatafora J.W."/>
            <person name="Aime M.C."/>
        </authorList>
    </citation>
    <scope>NUCLEOTIDE SEQUENCE [LARGE SCALE GENOMIC DNA]</scope>
    <source>
        <strain evidence="8 9">MCA 4186</strain>
    </source>
</reference>
<dbReference type="NCBIfam" id="TIGR00687">
    <property type="entry name" value="pyridox_kin"/>
    <property type="match status" value="1"/>
</dbReference>
<evidence type="ECO:0000259" key="7">
    <source>
        <dbReference type="Pfam" id="PF08543"/>
    </source>
</evidence>
<keyword evidence="4" id="KW-0547">Nucleotide-binding</keyword>
<dbReference type="PANTHER" id="PTHR10534">
    <property type="entry name" value="PYRIDOXAL KINASE"/>
    <property type="match status" value="1"/>
</dbReference>
<comment type="similarity">
    <text evidence="1">Belongs to the pyridoxine kinase family.</text>
</comment>
<evidence type="ECO:0000256" key="4">
    <source>
        <dbReference type="ARBA" id="ARBA00022741"/>
    </source>
</evidence>
<keyword evidence="3" id="KW-0808">Transferase</keyword>
<dbReference type="EC" id="2.7.1.35" evidence="2"/>
<dbReference type="Proteomes" id="UP000245946">
    <property type="component" value="Unassembled WGS sequence"/>
</dbReference>
<dbReference type="InterPro" id="IPR013749">
    <property type="entry name" value="PM/HMP-P_kinase-1"/>
</dbReference>
<dbReference type="Gene3D" id="3.40.1190.20">
    <property type="match status" value="1"/>
</dbReference>
<dbReference type="OrthoDB" id="2104723at2759"/>
<protein>
    <recommendedName>
        <fullName evidence="2">pyridoxal kinase</fullName>
        <ecNumber evidence="2">2.7.1.35</ecNumber>
    </recommendedName>
</protein>
<dbReference type="GO" id="GO:0005829">
    <property type="term" value="C:cytosol"/>
    <property type="evidence" value="ECO:0007669"/>
    <property type="project" value="TreeGrafter"/>
</dbReference>